<dbReference type="AlphaFoldDB" id="A0AAJ2HD80"/>
<reference evidence="1 2" key="1">
    <citation type="submission" date="2021-06" db="EMBL/GenBank/DDBJ databases">
        <title>Genome-based taxonomic framework of Microbacterium strains isolated from marine environment, the description of four new species and reclassification of four preexisting species.</title>
        <authorList>
            <person name="Lee S.D."/>
            <person name="Kim S.-M."/>
            <person name="Byeon Y.-S."/>
            <person name="Yang H.L."/>
            <person name="Kim I.S."/>
        </authorList>
    </citation>
    <scope>NUCLEOTIDE SEQUENCE [LARGE SCALE GENOMIC DNA]</scope>
    <source>
        <strain evidence="1 2">KACC 20514</strain>
    </source>
</reference>
<evidence type="ECO:0000313" key="1">
    <source>
        <dbReference type="EMBL" id="MDS0245430.1"/>
    </source>
</evidence>
<sequence length="139" mass="15506">MVGGIPGPCALCGSDAGLRAADGWRCADCGWRVGDAPDHDLPMPTVEVVYYLRFAERIKIGTSRHPRRRVSAIWHDELLGFERGGRALEQRRHREFATLREGGEWFRDTPELRAHIDAVTGGVPPWQAYARWVAEALAG</sequence>
<dbReference type="Proteomes" id="UP001183582">
    <property type="component" value="Unassembled WGS sequence"/>
</dbReference>
<gene>
    <name evidence="1" type="ORF">KZC50_07370</name>
</gene>
<evidence type="ECO:0000313" key="2">
    <source>
        <dbReference type="Proteomes" id="UP001183582"/>
    </source>
</evidence>
<protein>
    <submittedName>
        <fullName evidence="1">GIY-YIG nuclease family protein</fullName>
    </submittedName>
</protein>
<dbReference type="EMBL" id="JAHWXH010000001">
    <property type="protein sequence ID" value="MDS0245430.1"/>
    <property type="molecule type" value="Genomic_DNA"/>
</dbReference>
<proteinExistence type="predicted"/>
<accession>A0AAJ2HD80</accession>
<name>A0AAJ2HD80_9MICO</name>
<organism evidence="1 2">
    <name type="scientific">Microbacterium aurantiacum</name>
    <dbReference type="NCBI Taxonomy" id="162393"/>
    <lineage>
        <taxon>Bacteria</taxon>
        <taxon>Bacillati</taxon>
        <taxon>Actinomycetota</taxon>
        <taxon>Actinomycetes</taxon>
        <taxon>Micrococcales</taxon>
        <taxon>Microbacteriaceae</taxon>
        <taxon>Microbacterium</taxon>
    </lineage>
</organism>
<comment type="caution">
    <text evidence="1">The sequence shown here is derived from an EMBL/GenBank/DDBJ whole genome shotgun (WGS) entry which is preliminary data.</text>
</comment>